<gene>
    <name evidence="2" type="primary">gepA</name>
    <name evidence="2" type="ORF">LPU83_1541</name>
</gene>
<dbReference type="PATRIC" id="fig|348824.6.peg.1660"/>
<protein>
    <recommendedName>
        <fullName evidence="1">Antitoxin SocA-like Panacea domain-containing protein</fullName>
    </recommendedName>
</protein>
<dbReference type="RefSeq" id="WP_037069328.1">
    <property type="nucleotide sequence ID" value="NZ_HG916852.1"/>
</dbReference>
<dbReference type="Proteomes" id="UP000019443">
    <property type="component" value="Chromosome"/>
</dbReference>
<evidence type="ECO:0000259" key="1">
    <source>
        <dbReference type="Pfam" id="PF13274"/>
    </source>
</evidence>
<dbReference type="KEGG" id="rhl:LPU83_1541"/>
<dbReference type="eggNOG" id="COG3600">
    <property type="taxonomic scope" value="Bacteria"/>
</dbReference>
<evidence type="ECO:0000313" key="3">
    <source>
        <dbReference type="Proteomes" id="UP000019443"/>
    </source>
</evidence>
<reference evidence="2" key="1">
    <citation type="submission" date="2013-11" db="EMBL/GenBank/DDBJ databases">
        <title>Draft genome sequence of the broad-host-range Rhizobium sp. LPU83 strain, a member of the low-genetic diversity Oregon-like Rhizobium sp. group.</title>
        <authorList>
            <person name="Wibberg D."/>
            <person name="Puehler A."/>
            <person name="Schlueter A."/>
        </authorList>
    </citation>
    <scope>NUCLEOTIDE SEQUENCE [LARGE SCALE GENOMIC DNA]</scope>
    <source>
        <strain evidence="2">LPU83</strain>
    </source>
</reference>
<keyword evidence="3" id="KW-1185">Reference proteome</keyword>
<name>W6REW2_9HYPH</name>
<feature type="domain" description="Antitoxin SocA-like Panacea" evidence="1">
    <location>
        <begin position="27"/>
        <end position="119"/>
    </location>
</feature>
<dbReference type="EMBL" id="HG916852">
    <property type="protein sequence ID" value="CDM57213.1"/>
    <property type="molecule type" value="Genomic_DNA"/>
</dbReference>
<accession>W6REW2</accession>
<organism evidence="2 3">
    <name type="scientific">Rhizobium favelukesii</name>
    <dbReference type="NCBI Taxonomy" id="348824"/>
    <lineage>
        <taxon>Bacteria</taxon>
        <taxon>Pseudomonadati</taxon>
        <taxon>Pseudomonadota</taxon>
        <taxon>Alphaproteobacteria</taxon>
        <taxon>Hyphomicrobiales</taxon>
        <taxon>Rhizobiaceae</taxon>
        <taxon>Rhizobium/Agrobacterium group</taxon>
        <taxon>Rhizobium</taxon>
    </lineage>
</organism>
<dbReference type="HOGENOM" id="CLU_110683_1_0_5"/>
<sequence>MYDARHIANWFVNRARQDGRQLTIMQLLKLVYISHGWHLEMQNSPLVINKIEAWKFGPVIPDVYNSFRPQGVVVGAPLPLNAPPLSPRDVHLLEQIYKNYGTMSAQQLSDLTHEPGGPWDQATRTWGYFAPIPNNLILGHYQEKRRRAAA</sequence>
<dbReference type="Pfam" id="PF13274">
    <property type="entry name" value="SocA_Panacea"/>
    <property type="match status" value="1"/>
</dbReference>
<dbReference type="AlphaFoldDB" id="W6REW2"/>
<dbReference type="InterPro" id="IPR025272">
    <property type="entry name" value="SocA_Panacea"/>
</dbReference>
<proteinExistence type="predicted"/>
<evidence type="ECO:0000313" key="2">
    <source>
        <dbReference type="EMBL" id="CDM57213.1"/>
    </source>
</evidence>